<keyword evidence="6" id="KW-1185">Reference proteome</keyword>
<feature type="region of interest" description="Disordered" evidence="4">
    <location>
        <begin position="26"/>
        <end position="92"/>
    </location>
</feature>
<dbReference type="GO" id="GO:0005634">
    <property type="term" value="C:nucleus"/>
    <property type="evidence" value="ECO:0007669"/>
    <property type="project" value="UniProtKB-SubCell"/>
</dbReference>
<dbReference type="OrthoDB" id="332304at2759"/>
<evidence type="ECO:0000256" key="3">
    <source>
        <dbReference type="ARBA" id="ARBA00023242"/>
    </source>
</evidence>
<protein>
    <submittedName>
        <fullName evidence="5">Dpy-30 motif protein</fullName>
    </submittedName>
</protein>
<dbReference type="CDD" id="cd22965">
    <property type="entry name" value="DD_DPY30_SDC1"/>
    <property type="match status" value="1"/>
</dbReference>
<dbReference type="RefSeq" id="XP_067923155.1">
    <property type="nucleotide sequence ID" value="XM_068064866.1"/>
</dbReference>
<proteinExistence type="inferred from homology"/>
<evidence type="ECO:0000313" key="6">
    <source>
        <dbReference type="Proteomes" id="UP000221165"/>
    </source>
</evidence>
<dbReference type="Gene3D" id="1.20.890.10">
    <property type="entry name" value="cAMP-dependent protein kinase regulatory subunit, dimerization-anchoring domain"/>
    <property type="match status" value="1"/>
</dbReference>
<dbReference type="EMBL" id="MIGC01002220">
    <property type="protein sequence ID" value="PHJ21473.1"/>
    <property type="molecule type" value="Genomic_DNA"/>
</dbReference>
<evidence type="ECO:0000256" key="1">
    <source>
        <dbReference type="ARBA" id="ARBA00004123"/>
    </source>
</evidence>
<feature type="region of interest" description="Disordered" evidence="4">
    <location>
        <begin position="162"/>
        <end position="185"/>
    </location>
</feature>
<keyword evidence="3" id="KW-0539">Nucleus</keyword>
<organism evidence="5 6">
    <name type="scientific">Cystoisospora suis</name>
    <dbReference type="NCBI Taxonomy" id="483139"/>
    <lineage>
        <taxon>Eukaryota</taxon>
        <taxon>Sar</taxon>
        <taxon>Alveolata</taxon>
        <taxon>Apicomplexa</taxon>
        <taxon>Conoidasida</taxon>
        <taxon>Coccidia</taxon>
        <taxon>Eucoccidiorida</taxon>
        <taxon>Eimeriorina</taxon>
        <taxon>Sarcocystidae</taxon>
        <taxon>Cystoisospora</taxon>
    </lineage>
</organism>
<comment type="subcellular location">
    <subcellularLocation>
        <location evidence="1">Nucleus</location>
    </subcellularLocation>
</comment>
<evidence type="ECO:0000313" key="5">
    <source>
        <dbReference type="EMBL" id="PHJ21473.1"/>
    </source>
</evidence>
<dbReference type="Pfam" id="PF05186">
    <property type="entry name" value="Dpy-30"/>
    <property type="match status" value="1"/>
</dbReference>
<evidence type="ECO:0000256" key="2">
    <source>
        <dbReference type="ARBA" id="ARBA00010849"/>
    </source>
</evidence>
<feature type="compositionally biased region" description="Low complexity" evidence="4">
    <location>
        <begin position="165"/>
        <end position="178"/>
    </location>
</feature>
<comment type="caution">
    <text evidence="5">The sequence shown here is derived from an EMBL/GenBank/DDBJ whole genome shotgun (WGS) entry which is preliminary data.</text>
</comment>
<dbReference type="VEuPathDB" id="ToxoDB:CSUI_004681"/>
<name>A0A2C6L0L0_9APIC</name>
<dbReference type="InterPro" id="IPR049629">
    <property type="entry name" value="DPY30_SDC1_DD"/>
</dbReference>
<dbReference type="AlphaFoldDB" id="A0A2C6L0L0"/>
<dbReference type="GeneID" id="94428077"/>
<comment type="similarity">
    <text evidence="2">Belongs to the dpy-30 family.</text>
</comment>
<sequence>MAHARSSWTTAFLRKAAHTKAIIVERLSRSPHGRGDEADTGSTLSTMSVEDGARGPGGVLVEAESPFSMTHTSAVEQDWRSPQQQRSRSRAIVPAFGREEPLLSTRLRRASLANEWEGERVTLSGFGREHVTRSKGPSFPPGLLERARPNIAHVFCVQEDVGPSNAGAEGEAGNAEPLTSPPPLSPVPARNMAELDRVALGEKPPKLSVQSLPIRQYLDMMVVPALLPALTVLVNERPEQPVEFLAHWLLENGMKYSAANAPAGGGSAAIASLLGGN</sequence>
<evidence type="ECO:0000256" key="4">
    <source>
        <dbReference type="SAM" id="MobiDB-lite"/>
    </source>
</evidence>
<dbReference type="Proteomes" id="UP000221165">
    <property type="component" value="Unassembled WGS sequence"/>
</dbReference>
<accession>A0A2C6L0L0</accession>
<reference evidence="5 6" key="1">
    <citation type="journal article" date="2017" name="Int. J. Parasitol.">
        <title>The genome of the protozoan parasite Cystoisospora suis and a reverse vaccinology approach to identify vaccine candidates.</title>
        <authorList>
            <person name="Palmieri N."/>
            <person name="Shrestha A."/>
            <person name="Ruttkowski B."/>
            <person name="Beck T."/>
            <person name="Vogl C."/>
            <person name="Tomley F."/>
            <person name="Blake D.P."/>
            <person name="Joachim A."/>
        </authorList>
    </citation>
    <scope>NUCLEOTIDE SEQUENCE [LARGE SCALE GENOMIC DNA]</scope>
    <source>
        <strain evidence="5 6">Wien I</strain>
    </source>
</reference>
<dbReference type="InterPro" id="IPR007858">
    <property type="entry name" value="Dpy-30_motif"/>
</dbReference>
<gene>
    <name evidence="5" type="ORF">CSUI_004681</name>
</gene>